<keyword evidence="1" id="KW-0175">Coiled coil</keyword>
<accession>A0ABD0LCL4</accession>
<name>A0ABD0LCL4_9CAEN</name>
<dbReference type="EMBL" id="JACVVK020000062">
    <property type="protein sequence ID" value="KAK7497032.1"/>
    <property type="molecule type" value="Genomic_DNA"/>
</dbReference>
<sequence length="94" mass="10929">MSISPVTLSFSLLVIFTAAVTPNPPDGFPQKMRRQPVGKDKTLNEEVQQLKKELQEFARSEVQQLNKDLQEFVRRCEQDKREKRYFLSDSGIED</sequence>
<feature type="coiled-coil region" evidence="1">
    <location>
        <begin position="40"/>
        <end position="82"/>
    </location>
</feature>
<protein>
    <submittedName>
        <fullName evidence="3">Uncharacterized protein</fullName>
    </submittedName>
</protein>
<keyword evidence="2" id="KW-0732">Signal</keyword>
<evidence type="ECO:0000313" key="4">
    <source>
        <dbReference type="Proteomes" id="UP001519460"/>
    </source>
</evidence>
<dbReference type="Proteomes" id="UP001519460">
    <property type="component" value="Unassembled WGS sequence"/>
</dbReference>
<comment type="caution">
    <text evidence="3">The sequence shown here is derived from an EMBL/GenBank/DDBJ whole genome shotgun (WGS) entry which is preliminary data.</text>
</comment>
<dbReference type="AlphaFoldDB" id="A0ABD0LCL4"/>
<reference evidence="3 4" key="1">
    <citation type="journal article" date="2023" name="Sci. Data">
        <title>Genome assembly of the Korean intertidal mud-creeper Batillaria attramentaria.</title>
        <authorList>
            <person name="Patra A.K."/>
            <person name="Ho P.T."/>
            <person name="Jun S."/>
            <person name="Lee S.J."/>
            <person name="Kim Y."/>
            <person name="Won Y.J."/>
        </authorList>
    </citation>
    <scope>NUCLEOTIDE SEQUENCE [LARGE SCALE GENOMIC DNA]</scope>
    <source>
        <strain evidence="3">Wonlab-2016</strain>
    </source>
</reference>
<keyword evidence="4" id="KW-1185">Reference proteome</keyword>
<gene>
    <name evidence="3" type="ORF">BaRGS_00011768</name>
</gene>
<proteinExistence type="predicted"/>
<feature type="signal peptide" evidence="2">
    <location>
        <begin position="1"/>
        <end position="19"/>
    </location>
</feature>
<evidence type="ECO:0000256" key="2">
    <source>
        <dbReference type="SAM" id="SignalP"/>
    </source>
</evidence>
<evidence type="ECO:0000313" key="3">
    <source>
        <dbReference type="EMBL" id="KAK7497032.1"/>
    </source>
</evidence>
<evidence type="ECO:0000256" key="1">
    <source>
        <dbReference type="SAM" id="Coils"/>
    </source>
</evidence>
<feature type="chain" id="PRO_5044782087" evidence="2">
    <location>
        <begin position="20"/>
        <end position="94"/>
    </location>
</feature>
<organism evidence="3 4">
    <name type="scientific">Batillaria attramentaria</name>
    <dbReference type="NCBI Taxonomy" id="370345"/>
    <lineage>
        <taxon>Eukaryota</taxon>
        <taxon>Metazoa</taxon>
        <taxon>Spiralia</taxon>
        <taxon>Lophotrochozoa</taxon>
        <taxon>Mollusca</taxon>
        <taxon>Gastropoda</taxon>
        <taxon>Caenogastropoda</taxon>
        <taxon>Sorbeoconcha</taxon>
        <taxon>Cerithioidea</taxon>
        <taxon>Batillariidae</taxon>
        <taxon>Batillaria</taxon>
    </lineage>
</organism>